<evidence type="ECO:0000256" key="4">
    <source>
        <dbReference type="ARBA" id="ARBA00022695"/>
    </source>
</evidence>
<evidence type="ECO:0000256" key="7">
    <source>
        <dbReference type="ARBA" id="ARBA00022771"/>
    </source>
</evidence>
<evidence type="ECO:0000256" key="9">
    <source>
        <dbReference type="ARBA" id="ARBA00022842"/>
    </source>
</evidence>
<keyword evidence="2 12" id="KW-0639">Primosome</keyword>
<evidence type="ECO:0000259" key="15">
    <source>
        <dbReference type="PROSITE" id="PS50880"/>
    </source>
</evidence>
<dbReference type="InterPro" id="IPR019475">
    <property type="entry name" value="DNA_primase_DnaB-bd"/>
</dbReference>
<dbReference type="SMART" id="SM00766">
    <property type="entry name" value="DnaG_DnaB_bind"/>
    <property type="match status" value="1"/>
</dbReference>
<dbReference type="FunFam" id="3.40.1360.10:FF:000002">
    <property type="entry name" value="DNA primase"/>
    <property type="match status" value="1"/>
</dbReference>
<evidence type="ECO:0000256" key="1">
    <source>
        <dbReference type="ARBA" id="ARBA00022478"/>
    </source>
</evidence>
<protein>
    <recommendedName>
        <fullName evidence="12 13">DNA primase</fullName>
        <ecNumber evidence="12">2.7.7.101</ecNumber>
    </recommendedName>
</protein>
<accession>A0A0W0VSE5</accession>
<dbReference type="STRING" id="45068.Llon_0041"/>
<keyword evidence="5 12" id="KW-0235">DNA replication</keyword>
<gene>
    <name evidence="12" type="primary">dnaG</name>
    <name evidence="16" type="ORF">Llon_0041</name>
</gene>
<dbReference type="InterPro" id="IPR036977">
    <property type="entry name" value="DNA_primase_Znf_CHC2"/>
</dbReference>
<evidence type="ECO:0000256" key="6">
    <source>
        <dbReference type="ARBA" id="ARBA00022723"/>
    </source>
</evidence>
<dbReference type="Pfam" id="PF01807">
    <property type="entry name" value="Zn_ribbon_DnaG"/>
    <property type="match status" value="1"/>
</dbReference>
<keyword evidence="1 12" id="KW-0240">DNA-directed RNA polymerase</keyword>
<dbReference type="GO" id="GO:0008270">
    <property type="term" value="F:zinc ion binding"/>
    <property type="evidence" value="ECO:0007669"/>
    <property type="project" value="UniProtKB-UniRule"/>
</dbReference>
<dbReference type="SUPFAM" id="SSF57783">
    <property type="entry name" value="Zinc beta-ribbon"/>
    <property type="match status" value="1"/>
</dbReference>
<dbReference type="Pfam" id="PF08278">
    <property type="entry name" value="DnaG_DnaB_bind"/>
    <property type="match status" value="1"/>
</dbReference>
<dbReference type="InterPro" id="IPR013173">
    <property type="entry name" value="DNA_primase_DnaG_DnaB-bd_dom"/>
</dbReference>
<dbReference type="SMART" id="SM00493">
    <property type="entry name" value="TOPRIM"/>
    <property type="match status" value="1"/>
</dbReference>
<dbReference type="GO" id="GO:0006269">
    <property type="term" value="P:DNA replication, synthesis of primer"/>
    <property type="evidence" value="ECO:0007669"/>
    <property type="project" value="UniProtKB-UniRule"/>
</dbReference>
<dbReference type="InterPro" id="IPR006295">
    <property type="entry name" value="DNA_primase_DnaG"/>
</dbReference>
<comment type="catalytic activity">
    <reaction evidence="12">
        <text>ssDNA + n NTP = ssDNA/pppN(pN)n-1 hybrid + (n-1) diphosphate.</text>
        <dbReference type="EC" id="2.7.7.101"/>
    </reaction>
</comment>
<dbReference type="InterPro" id="IPR037068">
    <property type="entry name" value="DNA_primase_core_N_sf"/>
</dbReference>
<evidence type="ECO:0000256" key="8">
    <source>
        <dbReference type="ARBA" id="ARBA00022833"/>
    </source>
</evidence>
<evidence type="ECO:0000313" key="16">
    <source>
        <dbReference type="EMBL" id="KTD23156.1"/>
    </source>
</evidence>
<evidence type="ECO:0000256" key="12">
    <source>
        <dbReference type="HAMAP-Rule" id="MF_00974"/>
    </source>
</evidence>
<evidence type="ECO:0000256" key="5">
    <source>
        <dbReference type="ARBA" id="ARBA00022705"/>
    </source>
</evidence>
<dbReference type="InterPro" id="IPR030846">
    <property type="entry name" value="DnaG_bac"/>
</dbReference>
<dbReference type="InterPro" id="IPR050219">
    <property type="entry name" value="DnaG_primase"/>
</dbReference>
<keyword evidence="8 12" id="KW-0862">Zinc</keyword>
<evidence type="ECO:0000256" key="13">
    <source>
        <dbReference type="PIRNR" id="PIRNR002811"/>
    </source>
</evidence>
<keyword evidence="17" id="KW-1185">Reference proteome</keyword>
<feature type="zinc finger region" description="CHC2-type" evidence="12 14">
    <location>
        <begin position="40"/>
        <end position="64"/>
    </location>
</feature>
<dbReference type="Pfam" id="PF13155">
    <property type="entry name" value="Toprim_2"/>
    <property type="match status" value="1"/>
</dbReference>
<dbReference type="RefSeq" id="WP_058528248.1">
    <property type="nucleotide sequence ID" value="NZ_CAAAHZ010000005.1"/>
</dbReference>
<dbReference type="InterPro" id="IPR016136">
    <property type="entry name" value="DNA_helicase_N/primase_C"/>
</dbReference>
<comment type="caution">
    <text evidence="16">The sequence shown here is derived from an EMBL/GenBank/DDBJ whole genome shotgun (WGS) entry which is preliminary data.</text>
</comment>
<keyword evidence="11 12" id="KW-0804">Transcription</keyword>
<dbReference type="Gene3D" id="3.40.1360.10">
    <property type="match status" value="1"/>
</dbReference>
<dbReference type="FunFam" id="3.90.980.10:FF:000001">
    <property type="entry name" value="DNA primase"/>
    <property type="match status" value="1"/>
</dbReference>
<keyword evidence="10 12" id="KW-0238">DNA-binding</keyword>
<dbReference type="GO" id="GO:0000428">
    <property type="term" value="C:DNA-directed RNA polymerase complex"/>
    <property type="evidence" value="ECO:0007669"/>
    <property type="project" value="UniProtKB-KW"/>
</dbReference>
<dbReference type="NCBIfam" id="TIGR01391">
    <property type="entry name" value="dnaG"/>
    <property type="match status" value="1"/>
</dbReference>
<dbReference type="PANTHER" id="PTHR30313:SF2">
    <property type="entry name" value="DNA PRIMASE"/>
    <property type="match status" value="1"/>
</dbReference>
<dbReference type="InterPro" id="IPR006171">
    <property type="entry name" value="TOPRIM_dom"/>
</dbReference>
<sequence length="581" mass="66256">MSGLIPQPFIDEILHRTDIVEFIDGYVPLKKRGNSHIACCPFHHEKTPSFNVVAKKQFYHCFGCGASGNVISFAMNYLQLSFIEAIDTLAQRLGMQVPRDNKSGHNQTLSLYSLLTEVAKFYQQQLKTSGQQAVLYLKNRGVSGEIAKLYQLGYAPQGWHSLESKFRKYKKELITTGMVVQKEDGKIYDRYRHRIIYPIHDRHGRIIGFGGRSIDPEQQPKYLNSPETVIFQKSRELYGLHQVIQQNSNPPKIIIVEGYMDVIALAQFGIFNAVAALGTATSSYHIQLLSKYTRQLVFCFDGDAAGRKAAWRALESCFPHLNEGLDASFVFLPEGHDPDSMVRLEGKEGFLERMIGALSLSKFFLMHIMHDIDCSTLAGKSRLLNAASPYLQKMGEGPYRQLLINELARITRLDIHRINHLLAEHKYEKNVEPGIPIKRSPIRIAIALLLQHPEIYLLCKEQINPEILDDAKLNVLKTLMEQVAGNPEINTATLVESWRDTSYFESLNKLAAWDHQVPEEALAKEFIDIILFLTKQSRENKIQQLLEKARHEGLSEKDRLQLQQMLQQRHRSLHGNDINPT</sequence>
<evidence type="ECO:0000256" key="10">
    <source>
        <dbReference type="ARBA" id="ARBA00023125"/>
    </source>
</evidence>
<dbReference type="PROSITE" id="PS50880">
    <property type="entry name" value="TOPRIM"/>
    <property type="match status" value="1"/>
</dbReference>
<comment type="similarity">
    <text evidence="12 13">Belongs to the DnaG primase family.</text>
</comment>
<dbReference type="Gene3D" id="1.20.50.20">
    <property type="entry name" value="DnaG, RNA polymerase domain, helical bundle"/>
    <property type="match status" value="1"/>
</dbReference>
<keyword evidence="6 12" id="KW-0479">Metal-binding</keyword>
<dbReference type="GO" id="GO:1990077">
    <property type="term" value="C:primosome complex"/>
    <property type="evidence" value="ECO:0007669"/>
    <property type="project" value="UniProtKB-KW"/>
</dbReference>
<evidence type="ECO:0000313" key="17">
    <source>
        <dbReference type="Proteomes" id="UP000054997"/>
    </source>
</evidence>
<evidence type="ECO:0000256" key="2">
    <source>
        <dbReference type="ARBA" id="ARBA00022515"/>
    </source>
</evidence>
<dbReference type="Gene3D" id="1.10.860.10">
    <property type="entry name" value="DNAb Helicase, Chain A"/>
    <property type="match status" value="1"/>
</dbReference>
<dbReference type="OrthoDB" id="9803773at2"/>
<proteinExistence type="inferred from homology"/>
<dbReference type="AlphaFoldDB" id="A0A0W0VSE5"/>
<dbReference type="Gene3D" id="3.90.580.10">
    <property type="entry name" value="Zinc finger, CHC2-type domain"/>
    <property type="match status" value="1"/>
</dbReference>
<dbReference type="SUPFAM" id="SSF117023">
    <property type="entry name" value="DNA primase DnaG, C-terminal domain"/>
    <property type="match status" value="1"/>
</dbReference>
<organism evidence="16 17">
    <name type="scientific">Legionella londiniensis</name>
    <dbReference type="NCBI Taxonomy" id="45068"/>
    <lineage>
        <taxon>Bacteria</taxon>
        <taxon>Pseudomonadati</taxon>
        <taxon>Pseudomonadota</taxon>
        <taxon>Gammaproteobacteria</taxon>
        <taxon>Legionellales</taxon>
        <taxon>Legionellaceae</taxon>
        <taxon>Legionella</taxon>
    </lineage>
</organism>
<evidence type="ECO:0000256" key="14">
    <source>
        <dbReference type="PIRSR" id="PIRSR002811-1"/>
    </source>
</evidence>
<dbReference type="EC" id="2.7.7.101" evidence="12"/>
<comment type="function">
    <text evidence="12 13">RNA polymerase that catalyzes the synthesis of short RNA molecules used as primers for DNA polymerase during DNA replication.</text>
</comment>
<dbReference type="FunFam" id="3.90.580.10:FF:000001">
    <property type="entry name" value="DNA primase"/>
    <property type="match status" value="1"/>
</dbReference>
<dbReference type="Proteomes" id="UP000054997">
    <property type="component" value="Unassembled WGS sequence"/>
</dbReference>
<feature type="domain" description="Toprim" evidence="15">
    <location>
        <begin position="251"/>
        <end position="333"/>
    </location>
</feature>
<dbReference type="CDD" id="cd03364">
    <property type="entry name" value="TOPRIM_DnaG_primases"/>
    <property type="match status" value="1"/>
</dbReference>
<dbReference type="PANTHER" id="PTHR30313">
    <property type="entry name" value="DNA PRIMASE"/>
    <property type="match status" value="1"/>
</dbReference>
<keyword evidence="9" id="KW-0460">Magnesium</keyword>
<dbReference type="Gene3D" id="3.90.980.10">
    <property type="entry name" value="DNA primase, catalytic core, N-terminal domain"/>
    <property type="match status" value="1"/>
</dbReference>
<evidence type="ECO:0000256" key="11">
    <source>
        <dbReference type="ARBA" id="ARBA00023163"/>
    </source>
</evidence>
<evidence type="ECO:0000256" key="3">
    <source>
        <dbReference type="ARBA" id="ARBA00022679"/>
    </source>
</evidence>
<dbReference type="PIRSF" id="PIRSF002811">
    <property type="entry name" value="DnaG"/>
    <property type="match status" value="1"/>
</dbReference>
<dbReference type="PATRIC" id="fig|45068.5.peg.43"/>
<keyword evidence="3 12" id="KW-0808">Transferase</keyword>
<comment type="cofactor">
    <cofactor evidence="12 13 14">
        <name>Zn(2+)</name>
        <dbReference type="ChEBI" id="CHEBI:29105"/>
    </cofactor>
    <text evidence="12 13 14">Binds 1 zinc ion per monomer.</text>
</comment>
<dbReference type="GO" id="GO:0005737">
    <property type="term" value="C:cytoplasm"/>
    <property type="evidence" value="ECO:0007669"/>
    <property type="project" value="TreeGrafter"/>
</dbReference>
<dbReference type="Pfam" id="PF10410">
    <property type="entry name" value="DnaB_bind"/>
    <property type="match status" value="1"/>
</dbReference>
<dbReference type="InterPro" id="IPR034151">
    <property type="entry name" value="TOPRIM_DnaG_bac"/>
</dbReference>
<keyword evidence="4 12" id="KW-0548">Nucleotidyltransferase</keyword>
<dbReference type="SMART" id="SM00400">
    <property type="entry name" value="ZnF_CHCC"/>
    <property type="match status" value="1"/>
</dbReference>
<comment type="subunit">
    <text evidence="12">Monomer. Interacts with DnaB.</text>
</comment>
<dbReference type="InterPro" id="IPR013264">
    <property type="entry name" value="DNAG_N"/>
</dbReference>
<dbReference type="GO" id="GO:0003677">
    <property type="term" value="F:DNA binding"/>
    <property type="evidence" value="ECO:0007669"/>
    <property type="project" value="UniProtKB-KW"/>
</dbReference>
<dbReference type="EMBL" id="LNYK01000001">
    <property type="protein sequence ID" value="KTD23156.1"/>
    <property type="molecule type" value="Genomic_DNA"/>
</dbReference>
<dbReference type="SUPFAM" id="SSF56731">
    <property type="entry name" value="DNA primase core"/>
    <property type="match status" value="1"/>
</dbReference>
<name>A0A0W0VSE5_9GAMM</name>
<dbReference type="Pfam" id="PF08275">
    <property type="entry name" value="DNAG_N"/>
    <property type="match status" value="1"/>
</dbReference>
<comment type="domain">
    <text evidence="12">Contains an N-terminal zinc-binding domain, a central core domain that contains the primase activity, and a C-terminal DnaB-binding domain.</text>
</comment>
<dbReference type="HAMAP" id="MF_00974">
    <property type="entry name" value="DNA_primase_DnaG"/>
    <property type="match status" value="1"/>
</dbReference>
<keyword evidence="7 12" id="KW-0863">Zinc-finger</keyword>
<reference evidence="16 17" key="1">
    <citation type="submission" date="2015-11" db="EMBL/GenBank/DDBJ databases">
        <title>Genomic analysis of 38 Legionella species identifies large and diverse effector repertoires.</title>
        <authorList>
            <person name="Burstein D."/>
            <person name="Amaro F."/>
            <person name="Zusman T."/>
            <person name="Lifshitz Z."/>
            <person name="Cohen O."/>
            <person name="Gilbert J.A."/>
            <person name="Pupko T."/>
            <person name="Shuman H.A."/>
            <person name="Segal G."/>
        </authorList>
    </citation>
    <scope>NUCLEOTIDE SEQUENCE [LARGE SCALE GENOMIC DNA]</scope>
    <source>
        <strain evidence="16 17">ATCC 49505</strain>
    </source>
</reference>
<dbReference type="InterPro" id="IPR002694">
    <property type="entry name" value="Znf_CHC2"/>
</dbReference>
<dbReference type="GO" id="GO:0003899">
    <property type="term" value="F:DNA-directed RNA polymerase activity"/>
    <property type="evidence" value="ECO:0007669"/>
    <property type="project" value="UniProtKB-UniRule"/>
</dbReference>